<name>A0A7Z0RV01_9GAMM</name>
<dbReference type="InterPro" id="IPR011051">
    <property type="entry name" value="RmlC_Cupin_sf"/>
</dbReference>
<dbReference type="AlphaFoldDB" id="A0A7Z0RV01"/>
<feature type="domain" description="Pirin C-terminal" evidence="1">
    <location>
        <begin position="8"/>
        <end position="33"/>
    </location>
</feature>
<protein>
    <recommendedName>
        <fullName evidence="1">Pirin C-terminal domain-containing protein</fullName>
    </recommendedName>
</protein>
<evidence type="ECO:0000313" key="2">
    <source>
        <dbReference type="EMBL" id="NYS61087.1"/>
    </source>
</evidence>
<sequence>MIVNVRRGVGPFVMNTREEIVEAVEDYQNGKFGGLDA</sequence>
<comment type="caution">
    <text evidence="2">The sequence shown here is derived from an EMBL/GenBank/DDBJ whole genome shotgun (WGS) entry which is preliminary data.</text>
</comment>
<accession>A0A7Z0RV01</accession>
<organism evidence="2 3">
    <name type="scientific">Vreelandella salicampi</name>
    <dbReference type="NCBI Taxonomy" id="1449798"/>
    <lineage>
        <taxon>Bacteria</taxon>
        <taxon>Pseudomonadati</taxon>
        <taxon>Pseudomonadota</taxon>
        <taxon>Gammaproteobacteria</taxon>
        <taxon>Oceanospirillales</taxon>
        <taxon>Halomonadaceae</taxon>
        <taxon>Vreelandella</taxon>
    </lineage>
</organism>
<dbReference type="Proteomes" id="UP000586119">
    <property type="component" value="Unassembled WGS sequence"/>
</dbReference>
<dbReference type="Pfam" id="PF05726">
    <property type="entry name" value="Pirin_C"/>
    <property type="match status" value="1"/>
</dbReference>
<reference evidence="2 3" key="1">
    <citation type="journal article" date="2015" name="Int. J. Syst. Evol. Microbiol.">
        <title>Halomonas salicampi sp. nov., a halotolerant and alkalitolerant bacterium isolated from a saltern soil.</title>
        <authorList>
            <person name="Lee J.C."/>
            <person name="Kim Y.S."/>
            <person name="Yun B.S."/>
            <person name="Whang K.S."/>
        </authorList>
    </citation>
    <scope>NUCLEOTIDE SEQUENCE [LARGE SCALE GENOMIC DNA]</scope>
    <source>
        <strain evidence="2 3">BH103</strain>
    </source>
</reference>
<dbReference type="RefSeq" id="WP_179930420.1">
    <property type="nucleotide sequence ID" value="NZ_JACCDF010000008.1"/>
</dbReference>
<dbReference type="Gene3D" id="2.60.120.10">
    <property type="entry name" value="Jelly Rolls"/>
    <property type="match status" value="1"/>
</dbReference>
<evidence type="ECO:0000313" key="3">
    <source>
        <dbReference type="Proteomes" id="UP000586119"/>
    </source>
</evidence>
<gene>
    <name evidence="2" type="ORF">HZS81_10015</name>
</gene>
<dbReference type="InterPro" id="IPR008778">
    <property type="entry name" value="Pirin_C_dom"/>
</dbReference>
<dbReference type="EMBL" id="JACCDF010000008">
    <property type="protein sequence ID" value="NYS61087.1"/>
    <property type="molecule type" value="Genomic_DNA"/>
</dbReference>
<proteinExistence type="predicted"/>
<dbReference type="InterPro" id="IPR014710">
    <property type="entry name" value="RmlC-like_jellyroll"/>
</dbReference>
<dbReference type="SUPFAM" id="SSF51182">
    <property type="entry name" value="RmlC-like cupins"/>
    <property type="match status" value="1"/>
</dbReference>
<keyword evidence="3" id="KW-1185">Reference proteome</keyword>
<evidence type="ECO:0000259" key="1">
    <source>
        <dbReference type="Pfam" id="PF05726"/>
    </source>
</evidence>